<name>A0ABQ6F5J2_9RHOO</name>
<proteinExistence type="predicted"/>
<comment type="caution">
    <text evidence="2">The sequence shown here is derived from an EMBL/GenBank/DDBJ whole genome shotgun (WGS) entry which is preliminary data.</text>
</comment>
<reference evidence="3" key="1">
    <citation type="journal article" date="2019" name="Int. J. Syst. Evol. Microbiol.">
        <title>The Global Catalogue of Microorganisms (GCM) 10K type strain sequencing project: providing services to taxonomists for standard genome sequencing and annotation.</title>
        <authorList>
            <consortium name="The Broad Institute Genomics Platform"/>
            <consortium name="The Broad Institute Genome Sequencing Center for Infectious Disease"/>
            <person name="Wu L."/>
            <person name="Ma J."/>
        </authorList>
    </citation>
    <scope>NUCLEOTIDE SEQUENCE [LARGE SCALE GENOMIC DNA]</scope>
    <source>
        <strain evidence="3">NBRC 102407</strain>
    </source>
</reference>
<evidence type="ECO:0000313" key="2">
    <source>
        <dbReference type="EMBL" id="GLT20815.1"/>
    </source>
</evidence>
<feature type="compositionally biased region" description="Basic and acidic residues" evidence="1">
    <location>
        <begin position="1"/>
        <end position="12"/>
    </location>
</feature>
<feature type="region of interest" description="Disordered" evidence="1">
    <location>
        <begin position="1"/>
        <end position="22"/>
    </location>
</feature>
<protein>
    <submittedName>
        <fullName evidence="2">Uncharacterized protein</fullName>
    </submittedName>
</protein>
<gene>
    <name evidence="2" type="ORF">GCM10007933_02670</name>
</gene>
<evidence type="ECO:0000313" key="3">
    <source>
        <dbReference type="Proteomes" id="UP001157167"/>
    </source>
</evidence>
<accession>A0ABQ6F5J2</accession>
<dbReference type="RefSeq" id="WP_284186405.1">
    <property type="nucleotide sequence ID" value="NZ_BSPX01000002.1"/>
</dbReference>
<keyword evidence="3" id="KW-1185">Reference proteome</keyword>
<sequence>MKRPAKPNDRRQAAGYTKSAQHNTCAECTHCAPSLLKLQRTRADRHCTEIDAPIKTSGSCRLFSLDELGGCAA</sequence>
<organism evidence="2 3">
    <name type="scientific">Zoogloea oryzae</name>
    <dbReference type="NCBI Taxonomy" id="310767"/>
    <lineage>
        <taxon>Bacteria</taxon>
        <taxon>Pseudomonadati</taxon>
        <taxon>Pseudomonadota</taxon>
        <taxon>Betaproteobacteria</taxon>
        <taxon>Rhodocyclales</taxon>
        <taxon>Zoogloeaceae</taxon>
        <taxon>Zoogloea</taxon>
    </lineage>
</organism>
<evidence type="ECO:0000256" key="1">
    <source>
        <dbReference type="SAM" id="MobiDB-lite"/>
    </source>
</evidence>
<dbReference type="Proteomes" id="UP001157167">
    <property type="component" value="Unassembled WGS sequence"/>
</dbReference>
<dbReference type="EMBL" id="BSPX01000002">
    <property type="protein sequence ID" value="GLT20815.1"/>
    <property type="molecule type" value="Genomic_DNA"/>
</dbReference>